<evidence type="ECO:0000259" key="6">
    <source>
        <dbReference type="PROSITE" id="PS50089"/>
    </source>
</evidence>
<feature type="compositionally biased region" description="Low complexity" evidence="5">
    <location>
        <begin position="578"/>
        <end position="589"/>
    </location>
</feature>
<dbReference type="OrthoDB" id="3045089at2759"/>
<feature type="domain" description="RING-type" evidence="6">
    <location>
        <begin position="676"/>
        <end position="715"/>
    </location>
</feature>
<dbReference type="Proteomes" id="UP001153069">
    <property type="component" value="Unassembled WGS sequence"/>
</dbReference>
<dbReference type="PANTHER" id="PTHR14879:SF5">
    <property type="entry name" value="RING-TYPE DOMAIN-CONTAINING PROTEIN"/>
    <property type="match status" value="1"/>
</dbReference>
<evidence type="ECO:0000256" key="5">
    <source>
        <dbReference type="SAM" id="MobiDB-lite"/>
    </source>
</evidence>
<dbReference type="InterPro" id="IPR013083">
    <property type="entry name" value="Znf_RING/FYVE/PHD"/>
</dbReference>
<feature type="region of interest" description="Disordered" evidence="5">
    <location>
        <begin position="290"/>
        <end position="541"/>
    </location>
</feature>
<feature type="region of interest" description="Disordered" evidence="5">
    <location>
        <begin position="227"/>
        <end position="273"/>
    </location>
</feature>
<dbReference type="Gene3D" id="3.30.40.10">
    <property type="entry name" value="Zinc/RING finger domain, C3HC4 (zinc finger)"/>
    <property type="match status" value="1"/>
</dbReference>
<feature type="compositionally biased region" description="Polar residues" evidence="5">
    <location>
        <begin position="397"/>
        <end position="410"/>
    </location>
</feature>
<reference evidence="7" key="1">
    <citation type="submission" date="2020-06" db="EMBL/GenBank/DDBJ databases">
        <authorList>
            <consortium name="Plant Systems Biology data submission"/>
        </authorList>
    </citation>
    <scope>NUCLEOTIDE SEQUENCE</scope>
    <source>
        <strain evidence="7">D6</strain>
    </source>
</reference>
<dbReference type="EMBL" id="CAICTM010000745">
    <property type="protein sequence ID" value="CAB9515903.1"/>
    <property type="molecule type" value="Genomic_DNA"/>
</dbReference>
<evidence type="ECO:0000256" key="1">
    <source>
        <dbReference type="ARBA" id="ARBA00022723"/>
    </source>
</evidence>
<evidence type="ECO:0000256" key="2">
    <source>
        <dbReference type="ARBA" id="ARBA00022771"/>
    </source>
</evidence>
<proteinExistence type="predicted"/>
<evidence type="ECO:0000313" key="8">
    <source>
        <dbReference type="Proteomes" id="UP001153069"/>
    </source>
</evidence>
<dbReference type="SUPFAM" id="SSF57850">
    <property type="entry name" value="RING/U-box"/>
    <property type="match status" value="1"/>
</dbReference>
<feature type="compositionally biased region" description="Basic and acidic residues" evidence="5">
    <location>
        <begin position="235"/>
        <end position="248"/>
    </location>
</feature>
<dbReference type="GO" id="GO:0008270">
    <property type="term" value="F:zinc ion binding"/>
    <property type="evidence" value="ECO:0007669"/>
    <property type="project" value="UniProtKB-KW"/>
</dbReference>
<gene>
    <name evidence="7" type="ORF">SEMRO_746_G196450.1</name>
</gene>
<feature type="region of interest" description="Disordered" evidence="5">
    <location>
        <begin position="559"/>
        <end position="668"/>
    </location>
</feature>
<accession>A0A9N8HI09</accession>
<feature type="compositionally biased region" description="Acidic residues" evidence="5">
    <location>
        <begin position="417"/>
        <end position="439"/>
    </location>
</feature>
<keyword evidence="3" id="KW-0862">Zinc</keyword>
<keyword evidence="1" id="KW-0479">Metal-binding</keyword>
<dbReference type="PANTHER" id="PTHR14879">
    <property type="entry name" value="CASPASE REGULATOR, RING FINGER DOMAIN-CONTAINING"/>
    <property type="match status" value="1"/>
</dbReference>
<protein>
    <submittedName>
        <fullName evidence="7">IAP repeat-containing protein 3</fullName>
    </submittedName>
</protein>
<keyword evidence="8" id="KW-1185">Reference proteome</keyword>
<evidence type="ECO:0000256" key="3">
    <source>
        <dbReference type="ARBA" id="ARBA00022833"/>
    </source>
</evidence>
<feature type="compositionally biased region" description="Basic and acidic residues" evidence="5">
    <location>
        <begin position="525"/>
        <end position="534"/>
    </location>
</feature>
<dbReference type="PROSITE" id="PS50089">
    <property type="entry name" value="ZF_RING_2"/>
    <property type="match status" value="1"/>
</dbReference>
<dbReference type="InterPro" id="IPR051728">
    <property type="entry name" value="RING-FYVE_E3_ubiquitin-ligase"/>
</dbReference>
<dbReference type="InterPro" id="IPR001841">
    <property type="entry name" value="Znf_RING"/>
</dbReference>
<dbReference type="AlphaFoldDB" id="A0A9N8HI09"/>
<comment type="caution">
    <text evidence="7">The sequence shown here is derived from an EMBL/GenBank/DDBJ whole genome shotgun (WGS) entry which is preliminary data.</text>
</comment>
<keyword evidence="2 4" id="KW-0863">Zinc-finger</keyword>
<feature type="compositionally biased region" description="Polar residues" evidence="5">
    <location>
        <begin position="314"/>
        <end position="326"/>
    </location>
</feature>
<feature type="compositionally biased region" description="Polar residues" evidence="5">
    <location>
        <begin position="654"/>
        <end position="668"/>
    </location>
</feature>
<feature type="compositionally biased region" description="Basic and acidic residues" evidence="5">
    <location>
        <begin position="599"/>
        <end position="620"/>
    </location>
</feature>
<organism evidence="7 8">
    <name type="scientific">Seminavis robusta</name>
    <dbReference type="NCBI Taxonomy" id="568900"/>
    <lineage>
        <taxon>Eukaryota</taxon>
        <taxon>Sar</taxon>
        <taxon>Stramenopiles</taxon>
        <taxon>Ochrophyta</taxon>
        <taxon>Bacillariophyta</taxon>
        <taxon>Bacillariophyceae</taxon>
        <taxon>Bacillariophycidae</taxon>
        <taxon>Naviculales</taxon>
        <taxon>Naviculaceae</taxon>
        <taxon>Seminavis</taxon>
    </lineage>
</organism>
<evidence type="ECO:0000313" key="7">
    <source>
        <dbReference type="EMBL" id="CAB9515903.1"/>
    </source>
</evidence>
<dbReference type="Pfam" id="PF13920">
    <property type="entry name" value="zf-C3HC4_3"/>
    <property type="match status" value="1"/>
</dbReference>
<evidence type="ECO:0000256" key="4">
    <source>
        <dbReference type="PROSITE-ProRule" id="PRU00175"/>
    </source>
</evidence>
<dbReference type="FunFam" id="1.10.1170.10:FF:000002">
    <property type="entry name" value="Baculoviral IAP repeat containing 7"/>
    <property type="match status" value="1"/>
</dbReference>
<sequence length="726" mass="80952">MTEAAGSVMGEDRSHPNLQALDALTLTYPGFERDKREAEAVHLGSSNLSLSFDAAIRRLKVKQRAHDEQKSMRSIHRSHPNLVSLDALKLSYPGWNEDAQRAEEAHNSNPNCDFLEILRKIQVKQLRFENDRSHYRLAEIDNLKLSYPGWKADIRALEKFHFEEAFFLPGDSLFQSKLDGLRRRQQIYIRSTKLRAHRLGQTSSTDQTEEISTYVTPVKKPYAVLLGNKNKPMRRPADPIESDQHETGSDSEDSSVEEERTERQHTPLSPRTPYAVVVDADAASGHLVANATASRTRFDPTNPRPDPPECDKTNAFSNSGSTKNSSGRGGVDCDSTGGYKYTRQRVDCDEQVAVRDQPTRDYYGQEAKSDPLGFSNDKDDDVDDDYYYHQSAPLASCQKQPQTAWPSRLSSYIDLEPIQDVEEPTEEEPIQDDEESTSEDVDRVSALPSSVRYPFSKSYTQRGKSSTYQRNVVNRSQGIYSAPQLPLDEEERSNGSKAFSLATPSSSRAVFPEDTASQSSTRAVWQEERSERSGNRSMVSASSSRAVWAGSPNPYIPQTPLSIRPVVPMPETPPHQFSSRLRGSSSKGSANQHQNSRKATSDHSGIRSMGSEEPRSRDAPIEQSRNRSNVNDQGRVRRARRAAEADRSRGTRNAPRSVSSNATSTSGARSRKLGRCTICGDTDKNHVFVPCGHLCACKNCAGQVIKRNMKCPVCRGSVTEAIQVFL</sequence>
<name>A0A9N8HI09_9STRA</name>
<feature type="compositionally biased region" description="Polar residues" evidence="5">
    <location>
        <begin position="457"/>
        <end position="479"/>
    </location>
</feature>